<dbReference type="Proteomes" id="UP001359485">
    <property type="component" value="Unassembled WGS sequence"/>
</dbReference>
<dbReference type="CDD" id="cd00033">
    <property type="entry name" value="CCP"/>
    <property type="match status" value="1"/>
</dbReference>
<dbReference type="SUPFAM" id="SSF57535">
    <property type="entry name" value="Complement control module/SCR domain"/>
    <property type="match status" value="1"/>
</dbReference>
<feature type="domain" description="Sushi" evidence="4">
    <location>
        <begin position="226"/>
        <end position="285"/>
    </location>
</feature>
<dbReference type="SMART" id="SM00032">
    <property type="entry name" value="CCP"/>
    <property type="match status" value="1"/>
</dbReference>
<evidence type="ECO:0000313" key="5">
    <source>
        <dbReference type="EMBL" id="KAK6624416.1"/>
    </source>
</evidence>
<feature type="disulfide bond" evidence="2">
    <location>
        <begin position="256"/>
        <end position="283"/>
    </location>
</feature>
<dbReference type="InterPro" id="IPR035976">
    <property type="entry name" value="Sushi/SCR/CCP_sf"/>
</dbReference>
<comment type="caution">
    <text evidence="5">The sequence shown here is derived from an EMBL/GenBank/DDBJ whole genome shotgun (WGS) entry which is preliminary data.</text>
</comment>
<evidence type="ECO:0000256" key="2">
    <source>
        <dbReference type="PROSITE-ProRule" id="PRU00302"/>
    </source>
</evidence>
<proteinExistence type="predicted"/>
<dbReference type="InterPro" id="IPR000436">
    <property type="entry name" value="Sushi_SCR_CCP_dom"/>
</dbReference>
<comment type="caution">
    <text evidence="2">Lacks conserved residue(s) required for the propagation of feature annotation.</text>
</comment>
<keyword evidence="1 2" id="KW-1015">Disulfide bond</keyword>
<dbReference type="Gene3D" id="2.10.70.10">
    <property type="entry name" value="Complement Module, domain 1"/>
    <property type="match status" value="1"/>
</dbReference>
<dbReference type="PROSITE" id="PS50923">
    <property type="entry name" value="SUSHI"/>
    <property type="match status" value="1"/>
</dbReference>
<gene>
    <name evidence="5" type="ORF">RUM44_011275</name>
</gene>
<organism evidence="5 6">
    <name type="scientific">Polyplax serrata</name>
    <name type="common">Common mouse louse</name>
    <dbReference type="NCBI Taxonomy" id="468196"/>
    <lineage>
        <taxon>Eukaryota</taxon>
        <taxon>Metazoa</taxon>
        <taxon>Ecdysozoa</taxon>
        <taxon>Arthropoda</taxon>
        <taxon>Hexapoda</taxon>
        <taxon>Insecta</taxon>
        <taxon>Pterygota</taxon>
        <taxon>Neoptera</taxon>
        <taxon>Paraneoptera</taxon>
        <taxon>Psocodea</taxon>
        <taxon>Troctomorpha</taxon>
        <taxon>Phthiraptera</taxon>
        <taxon>Anoplura</taxon>
        <taxon>Polyplacidae</taxon>
        <taxon>Polyplax</taxon>
    </lineage>
</organism>
<keyword evidence="6" id="KW-1185">Reference proteome</keyword>
<sequence length="372" mass="42484">MHIDKRMDFITNILAVMCLLSRILAASAYQDFKDRHFMERNLMDKYDRRLTSQVVTQPESNRISAKPYFGERNYTGERQHMSSGENKETDKVRIIKTLGRGMMEIRRGETVNVPNSLTQKETMRMSDNSKVLTDRARYKMKKNGRALGMRKHRNACKRLCPPNRKVVAPKGQNFVILPHPCPPNSKWNQLSGPQPGEMIHEGTHLVTGTMGMNNKHCQYQYEVSVRSCEYLKPFQNGTRIKCSNGNTWGSNCTVFCGKGRKAEGPATMECQDDLTWSNPIPKCKSENIQIFLQTFKQLNKNTVALTPGVRTCSMPKIKSNSRIWCQTANLIPTRGDSIPEGSSCRFYKNGKIIAITCKKGIWRGIRKIKQTH</sequence>
<keyword evidence="3" id="KW-0732">Signal</keyword>
<reference evidence="5 6" key="1">
    <citation type="submission" date="2023-09" db="EMBL/GenBank/DDBJ databases">
        <title>Genomes of two closely related lineages of the louse Polyplax serrata with different host specificities.</title>
        <authorList>
            <person name="Martinu J."/>
            <person name="Tarabai H."/>
            <person name="Stefka J."/>
            <person name="Hypsa V."/>
        </authorList>
    </citation>
    <scope>NUCLEOTIDE SEQUENCE [LARGE SCALE GENOMIC DNA]</scope>
    <source>
        <strain evidence="5">98ZLc_SE</strain>
    </source>
</reference>
<evidence type="ECO:0000256" key="1">
    <source>
        <dbReference type="ARBA" id="ARBA00023157"/>
    </source>
</evidence>
<feature type="signal peptide" evidence="3">
    <location>
        <begin position="1"/>
        <end position="28"/>
    </location>
</feature>
<dbReference type="EMBL" id="JAWJWF010000046">
    <property type="protein sequence ID" value="KAK6624416.1"/>
    <property type="molecule type" value="Genomic_DNA"/>
</dbReference>
<evidence type="ECO:0000256" key="3">
    <source>
        <dbReference type="SAM" id="SignalP"/>
    </source>
</evidence>
<name>A0ABR1APK2_POLSC</name>
<feature type="chain" id="PRO_5045909007" description="Sushi domain-containing protein" evidence="3">
    <location>
        <begin position="29"/>
        <end position="372"/>
    </location>
</feature>
<dbReference type="Pfam" id="PF00084">
    <property type="entry name" value="Sushi"/>
    <property type="match status" value="1"/>
</dbReference>
<keyword evidence="2" id="KW-0768">Sushi</keyword>
<evidence type="ECO:0000259" key="4">
    <source>
        <dbReference type="PROSITE" id="PS50923"/>
    </source>
</evidence>
<accession>A0ABR1APK2</accession>
<evidence type="ECO:0000313" key="6">
    <source>
        <dbReference type="Proteomes" id="UP001359485"/>
    </source>
</evidence>
<protein>
    <recommendedName>
        <fullName evidence="4">Sushi domain-containing protein</fullName>
    </recommendedName>
</protein>